<gene>
    <name evidence="2" type="ORF">G7082_06850</name>
</gene>
<organism evidence="2 3">
    <name type="scientific">Vagococcus hydrophili</name>
    <dbReference type="NCBI Taxonomy" id="2714947"/>
    <lineage>
        <taxon>Bacteria</taxon>
        <taxon>Bacillati</taxon>
        <taxon>Bacillota</taxon>
        <taxon>Bacilli</taxon>
        <taxon>Lactobacillales</taxon>
        <taxon>Enterococcaceae</taxon>
        <taxon>Vagococcus</taxon>
    </lineage>
</organism>
<keyword evidence="1" id="KW-1133">Transmembrane helix</keyword>
<accession>A0A6G8ATA0</accession>
<keyword evidence="1" id="KW-0812">Transmembrane</keyword>
<dbReference type="KEGG" id="vhy:G7082_06850"/>
<keyword evidence="3" id="KW-1185">Reference proteome</keyword>
<keyword evidence="1" id="KW-0472">Membrane</keyword>
<dbReference type="RefSeq" id="WP_166034374.1">
    <property type="nucleotide sequence ID" value="NZ_CP049887.1"/>
</dbReference>
<name>A0A6G8ATA0_9ENTE</name>
<feature type="transmembrane region" description="Helical" evidence="1">
    <location>
        <begin position="68"/>
        <end position="87"/>
    </location>
</feature>
<evidence type="ECO:0000313" key="3">
    <source>
        <dbReference type="Proteomes" id="UP000501747"/>
    </source>
</evidence>
<protein>
    <submittedName>
        <fullName evidence="2">Uncharacterized protein</fullName>
    </submittedName>
</protein>
<reference evidence="2 3" key="1">
    <citation type="submission" date="2020-03" db="EMBL/GenBank/DDBJ databases">
        <title>Vagococcus sp. nov., isolated from beetles.</title>
        <authorList>
            <person name="Hyun D.-W."/>
            <person name="Bae J.-W."/>
        </authorList>
    </citation>
    <scope>NUCLEOTIDE SEQUENCE [LARGE SCALE GENOMIC DNA]</scope>
    <source>
        <strain evidence="2 3">HDW17B</strain>
    </source>
</reference>
<evidence type="ECO:0000256" key="1">
    <source>
        <dbReference type="SAM" id="Phobius"/>
    </source>
</evidence>
<sequence length="221" mass="25201">MTNLEWIFLITFIGALITLLSSVTFLALFVVYKKKYKHLASEKVKSKSKKRARRKELKQLAKVKKRSLIAFITFFILALGLGSASGYTSYYQAVNLSDKDSKSVVSAYYLLEDFDKELQKAEKAENKEKSVDNIRSLSGKMASYGVLKASHLNKEEGQIVLNRYYNVVKELGVNGSSQASEIVENKEMLETFRKDIKKAKTYQAEVFKFYKVDEKSLAKEV</sequence>
<proteinExistence type="predicted"/>
<dbReference type="Proteomes" id="UP000501747">
    <property type="component" value="Chromosome"/>
</dbReference>
<dbReference type="EMBL" id="CP049887">
    <property type="protein sequence ID" value="QIL48226.1"/>
    <property type="molecule type" value="Genomic_DNA"/>
</dbReference>
<evidence type="ECO:0000313" key="2">
    <source>
        <dbReference type="EMBL" id="QIL48226.1"/>
    </source>
</evidence>
<feature type="transmembrane region" description="Helical" evidence="1">
    <location>
        <begin position="6"/>
        <end position="32"/>
    </location>
</feature>
<dbReference type="AlphaFoldDB" id="A0A6G8ATA0"/>